<dbReference type="InterPro" id="IPR051802">
    <property type="entry name" value="YfhM-like"/>
</dbReference>
<dbReference type="GO" id="GO:0004866">
    <property type="term" value="F:endopeptidase inhibitor activity"/>
    <property type="evidence" value="ECO:0007669"/>
    <property type="project" value="TreeGrafter"/>
</dbReference>
<gene>
    <name evidence="1" type="ORF">NCTC9962_00673</name>
</gene>
<proteinExistence type="predicted"/>
<dbReference type="Proteomes" id="UP000254052">
    <property type="component" value="Unassembled WGS sequence"/>
</dbReference>
<reference evidence="1 2" key="1">
    <citation type="submission" date="2018-06" db="EMBL/GenBank/DDBJ databases">
        <authorList>
            <consortium name="Pathogen Informatics"/>
            <person name="Doyle S."/>
        </authorList>
    </citation>
    <scope>NUCLEOTIDE SEQUENCE [LARGE SCALE GENOMIC DNA]</scope>
    <source>
        <strain evidence="1 2">NCTC9962</strain>
    </source>
</reference>
<dbReference type="Gene3D" id="1.50.10.20">
    <property type="match status" value="1"/>
</dbReference>
<sequence>MQRDNGGFALWDKNGDEEYWLTAYVMDFLVRAGEQGYSVPTDAINRG</sequence>
<dbReference type="AlphaFoldDB" id="A0A377AGU6"/>
<dbReference type="SUPFAM" id="SSF48239">
    <property type="entry name" value="Terpenoid cyclases/Protein prenyltransferases"/>
    <property type="match status" value="1"/>
</dbReference>
<evidence type="ECO:0000313" key="1">
    <source>
        <dbReference type="EMBL" id="STL12287.1"/>
    </source>
</evidence>
<dbReference type="EMBL" id="UGED01000003">
    <property type="protein sequence ID" value="STL12287.1"/>
    <property type="molecule type" value="Genomic_DNA"/>
</dbReference>
<dbReference type="InterPro" id="IPR008930">
    <property type="entry name" value="Terpenoid_cyclase/PrenylTrfase"/>
</dbReference>
<dbReference type="PANTHER" id="PTHR40094">
    <property type="entry name" value="ALPHA-2-MACROGLOBULIN HOMOLOG"/>
    <property type="match status" value="1"/>
</dbReference>
<evidence type="ECO:0000313" key="2">
    <source>
        <dbReference type="Proteomes" id="UP000254052"/>
    </source>
</evidence>
<protein>
    <submittedName>
        <fullName evidence="1">Putative protease inhibitor</fullName>
    </submittedName>
</protein>
<accession>A0A377AGU6</accession>
<dbReference type="PANTHER" id="PTHR40094:SF1">
    <property type="entry name" value="UBIQUITIN DOMAIN-CONTAINING PROTEIN"/>
    <property type="match status" value="1"/>
</dbReference>
<organism evidence="1 2">
    <name type="scientific">Escherichia coli</name>
    <dbReference type="NCBI Taxonomy" id="562"/>
    <lineage>
        <taxon>Bacteria</taxon>
        <taxon>Pseudomonadati</taxon>
        <taxon>Pseudomonadota</taxon>
        <taxon>Gammaproteobacteria</taxon>
        <taxon>Enterobacterales</taxon>
        <taxon>Enterobacteriaceae</taxon>
        <taxon>Escherichia</taxon>
    </lineage>
</organism>
<name>A0A377AGU6_ECOLX</name>